<feature type="transmembrane region" description="Helical" evidence="1">
    <location>
        <begin position="140"/>
        <end position="161"/>
    </location>
</feature>
<dbReference type="EMBL" id="BAAAMY010000011">
    <property type="protein sequence ID" value="GAA1928954.1"/>
    <property type="molecule type" value="Genomic_DNA"/>
</dbReference>
<proteinExistence type="predicted"/>
<feature type="transmembrane region" description="Helical" evidence="1">
    <location>
        <begin position="399"/>
        <end position="418"/>
    </location>
</feature>
<feature type="transmembrane region" description="Helical" evidence="1">
    <location>
        <begin position="114"/>
        <end position="134"/>
    </location>
</feature>
<feature type="transmembrane region" description="Helical" evidence="1">
    <location>
        <begin position="438"/>
        <end position="458"/>
    </location>
</feature>
<feature type="domain" description="EccD-like transmembrane" evidence="2">
    <location>
        <begin position="116"/>
        <end position="457"/>
    </location>
</feature>
<dbReference type="InterPro" id="IPR044049">
    <property type="entry name" value="EccD_transm"/>
</dbReference>
<keyword evidence="4" id="KW-1185">Reference proteome</keyword>
<keyword evidence="1" id="KW-0812">Transmembrane</keyword>
<organism evidence="3 4">
    <name type="scientific">Nocardioides lentus</name>
    <dbReference type="NCBI Taxonomy" id="338077"/>
    <lineage>
        <taxon>Bacteria</taxon>
        <taxon>Bacillati</taxon>
        <taxon>Actinomycetota</taxon>
        <taxon>Actinomycetes</taxon>
        <taxon>Propionibacteriales</taxon>
        <taxon>Nocardioidaceae</taxon>
        <taxon>Nocardioides</taxon>
    </lineage>
</organism>
<sequence>MPSRAASLRGPAVDVRRETLPVSVHGPLGVLDLVVPAGATGVDVAKEYAKRAGLDVLPHLYDATGVAVPAREALTAAGVEPGDLLVATTGERERAAPSAPSVGRGAERIRPGRLSALWFTLAAALGLLAGWWAGQAGPGTPATVTALVLAGTALLAAAPFGQLSAQRAVAAPAFGAAAALAVVSQPGAERLPMVVGVAALGGAVTAAVARSWRDDADEALTVWMVAGSAVFVLAGVAAVLGVRPAVVWSVLLLLAMLSARFVPSLAVDVPDQVLLDLDRLAVTAWTARDTRRGRRARMLVTREGVSGLVARGSRLVTAGAAAVAVVAVVAAPLLLATATLSLDRIGAWVQVFCAGGALLLAARSYRHRAAQGLLRAAGLACWVSLTAVGLARLGERDLALGGLGVVLAGAGCVAVAVATGRGWRSLWWSRRAEQAEGFSGAFALAAALVATGLFRFLWELTS</sequence>
<keyword evidence="1" id="KW-1133">Transmembrane helix</keyword>
<accession>A0ABN2PR97</accession>
<comment type="caution">
    <text evidence="3">The sequence shown here is derived from an EMBL/GenBank/DDBJ whole genome shotgun (WGS) entry which is preliminary data.</text>
</comment>
<feature type="transmembrane region" description="Helical" evidence="1">
    <location>
        <begin position="191"/>
        <end position="209"/>
    </location>
</feature>
<dbReference type="RefSeq" id="WP_344008798.1">
    <property type="nucleotide sequence ID" value="NZ_BAAAMY010000011.1"/>
</dbReference>
<feature type="transmembrane region" description="Helical" evidence="1">
    <location>
        <begin position="345"/>
        <end position="361"/>
    </location>
</feature>
<name>A0ABN2PR97_9ACTN</name>
<dbReference type="Pfam" id="PF19053">
    <property type="entry name" value="EccD"/>
    <property type="match status" value="1"/>
</dbReference>
<feature type="transmembrane region" description="Helical" evidence="1">
    <location>
        <begin position="373"/>
        <end position="393"/>
    </location>
</feature>
<evidence type="ECO:0000313" key="3">
    <source>
        <dbReference type="EMBL" id="GAA1928954.1"/>
    </source>
</evidence>
<evidence type="ECO:0000313" key="4">
    <source>
        <dbReference type="Proteomes" id="UP001501612"/>
    </source>
</evidence>
<protein>
    <recommendedName>
        <fullName evidence="2">EccD-like transmembrane domain-containing protein</fullName>
    </recommendedName>
</protein>
<keyword evidence="1" id="KW-0472">Membrane</keyword>
<feature type="transmembrane region" description="Helical" evidence="1">
    <location>
        <begin position="246"/>
        <end position="267"/>
    </location>
</feature>
<dbReference type="Proteomes" id="UP001501612">
    <property type="component" value="Unassembled WGS sequence"/>
</dbReference>
<evidence type="ECO:0000259" key="2">
    <source>
        <dbReference type="Pfam" id="PF19053"/>
    </source>
</evidence>
<evidence type="ECO:0000256" key="1">
    <source>
        <dbReference type="SAM" id="Phobius"/>
    </source>
</evidence>
<reference evidence="3 4" key="1">
    <citation type="journal article" date="2019" name="Int. J. Syst. Evol. Microbiol.">
        <title>The Global Catalogue of Microorganisms (GCM) 10K type strain sequencing project: providing services to taxonomists for standard genome sequencing and annotation.</title>
        <authorList>
            <consortium name="The Broad Institute Genomics Platform"/>
            <consortium name="The Broad Institute Genome Sequencing Center for Infectious Disease"/>
            <person name="Wu L."/>
            <person name="Ma J."/>
        </authorList>
    </citation>
    <scope>NUCLEOTIDE SEQUENCE [LARGE SCALE GENOMIC DNA]</scope>
    <source>
        <strain evidence="3 4">JCM 14046</strain>
    </source>
</reference>
<feature type="transmembrane region" description="Helical" evidence="1">
    <location>
        <begin position="221"/>
        <end position="240"/>
    </location>
</feature>
<feature type="transmembrane region" description="Helical" evidence="1">
    <location>
        <begin position="315"/>
        <end position="339"/>
    </location>
</feature>
<gene>
    <name evidence="3" type="ORF">GCM10009737_33590</name>
</gene>